<comment type="similarity">
    <text evidence="1 2">Belongs to the anti-sigma-factor antagonist family.</text>
</comment>
<comment type="caution">
    <text evidence="4">The sequence shown here is derived from an EMBL/GenBank/DDBJ whole genome shotgun (WGS) entry which is preliminary data.</text>
</comment>
<evidence type="ECO:0000256" key="1">
    <source>
        <dbReference type="ARBA" id="ARBA00009013"/>
    </source>
</evidence>
<dbReference type="SUPFAM" id="SSF52091">
    <property type="entry name" value="SpoIIaa-like"/>
    <property type="match status" value="1"/>
</dbReference>
<dbReference type="CDD" id="cd07043">
    <property type="entry name" value="STAS_anti-anti-sigma_factors"/>
    <property type="match status" value="1"/>
</dbReference>
<keyword evidence="6" id="KW-1185">Reference proteome</keyword>
<organism evidence="4 6">
    <name type="scientific">Arsenicicoccus piscis</name>
    <dbReference type="NCBI Taxonomy" id="673954"/>
    <lineage>
        <taxon>Bacteria</taxon>
        <taxon>Bacillati</taxon>
        <taxon>Actinomycetota</taxon>
        <taxon>Actinomycetes</taxon>
        <taxon>Micrococcales</taxon>
        <taxon>Intrasporangiaceae</taxon>
        <taxon>Arsenicicoccus</taxon>
    </lineage>
</organism>
<dbReference type="Gene3D" id="3.30.750.24">
    <property type="entry name" value="STAS domain"/>
    <property type="match status" value="1"/>
</dbReference>
<protein>
    <recommendedName>
        <fullName evidence="2">Anti-sigma factor antagonist</fullName>
    </recommendedName>
</protein>
<evidence type="ECO:0000259" key="3">
    <source>
        <dbReference type="PROSITE" id="PS50801"/>
    </source>
</evidence>
<name>A0ABQ6HHQ8_9MICO</name>
<evidence type="ECO:0000313" key="6">
    <source>
        <dbReference type="Proteomes" id="UP001157109"/>
    </source>
</evidence>
<proteinExistence type="inferred from homology"/>
<dbReference type="Pfam" id="PF01740">
    <property type="entry name" value="STAS"/>
    <property type="match status" value="1"/>
</dbReference>
<reference evidence="6" key="2">
    <citation type="journal article" date="2019" name="Int. J. Syst. Evol. Microbiol.">
        <title>The Global Catalogue of Microorganisms (GCM) 10K type strain sequencing project: providing services to taxonomists for standard genome sequencing and annotation.</title>
        <authorList>
            <consortium name="The Broad Institute Genomics Platform"/>
            <consortium name="The Broad Institute Genome Sequencing Center for Infectious Disease"/>
            <person name="Wu L."/>
            <person name="Ma J."/>
        </authorList>
    </citation>
    <scope>NUCLEOTIDE SEQUENCE [LARGE SCALE GENOMIC DNA]</scope>
    <source>
        <strain evidence="6">NBRC 105830</strain>
    </source>
</reference>
<sequence length="127" mass="13760">MKLQITTADHEHLAVLAVTGEIDIATSTQLRQAIDEVVRAGAIDVVLDLRQVTFMDSSGLSVVVGRLKMLRRVDGRLSVVGADAKIRRIFEVTGLDQVVPLYDTVEEVPELGATGQPLRPELGEMPA</sequence>
<accession>A0ABQ6HHQ8</accession>
<dbReference type="PANTHER" id="PTHR33495:SF2">
    <property type="entry name" value="ANTI-SIGMA FACTOR ANTAGONIST TM_1081-RELATED"/>
    <property type="match status" value="1"/>
</dbReference>
<dbReference type="EMBL" id="BSUJ01000004">
    <property type="protein sequence ID" value="GMA22094.1"/>
    <property type="molecule type" value="Genomic_DNA"/>
</dbReference>
<dbReference type="PANTHER" id="PTHR33495">
    <property type="entry name" value="ANTI-SIGMA FACTOR ANTAGONIST TM_1081-RELATED-RELATED"/>
    <property type="match status" value="1"/>
</dbReference>
<dbReference type="NCBIfam" id="TIGR00377">
    <property type="entry name" value="ant_ant_sig"/>
    <property type="match status" value="1"/>
</dbReference>
<reference evidence="4" key="1">
    <citation type="journal article" date="2014" name="Int. J. Syst. Evol. Microbiol.">
        <title>Complete genome of a new Firmicutes species belonging to the dominant human colonic microbiota ('Ruminococcus bicirculans') reveals two chromosomes and a selective capacity to utilize plant glucans.</title>
        <authorList>
            <consortium name="NISC Comparative Sequencing Program"/>
            <person name="Wegmann U."/>
            <person name="Louis P."/>
            <person name="Goesmann A."/>
            <person name="Henrissat B."/>
            <person name="Duncan S.H."/>
            <person name="Flint H.J."/>
        </authorList>
    </citation>
    <scope>NUCLEOTIDE SEQUENCE</scope>
    <source>
        <strain evidence="4">NBRC 105830</strain>
    </source>
</reference>
<dbReference type="EMBL" id="BSUJ01000001">
    <property type="protein sequence ID" value="GMA18091.1"/>
    <property type="molecule type" value="Genomic_DNA"/>
</dbReference>
<dbReference type="InterPro" id="IPR036513">
    <property type="entry name" value="STAS_dom_sf"/>
</dbReference>
<dbReference type="Proteomes" id="UP001157109">
    <property type="component" value="Unassembled WGS sequence"/>
</dbReference>
<dbReference type="InterPro" id="IPR002645">
    <property type="entry name" value="STAS_dom"/>
</dbReference>
<dbReference type="InterPro" id="IPR003658">
    <property type="entry name" value="Anti-sigma_ant"/>
</dbReference>
<evidence type="ECO:0000256" key="2">
    <source>
        <dbReference type="RuleBase" id="RU003749"/>
    </source>
</evidence>
<evidence type="ECO:0000313" key="4">
    <source>
        <dbReference type="EMBL" id="GMA18091.1"/>
    </source>
</evidence>
<reference evidence="4" key="3">
    <citation type="submission" date="2023-02" db="EMBL/GenBank/DDBJ databases">
        <authorList>
            <person name="Sun Q."/>
            <person name="Mori K."/>
        </authorList>
    </citation>
    <scope>NUCLEOTIDE SEQUENCE</scope>
    <source>
        <strain evidence="4">NBRC 105830</strain>
    </source>
</reference>
<dbReference type="PROSITE" id="PS50801">
    <property type="entry name" value="STAS"/>
    <property type="match status" value="1"/>
</dbReference>
<gene>
    <name evidence="4" type="primary">spoIIAA_1</name>
    <name evidence="5" type="synonym">spoIIAA_2</name>
    <name evidence="4" type="ORF">GCM10025862_01120</name>
    <name evidence="5" type="ORF">GCM10025862_41170</name>
</gene>
<evidence type="ECO:0000313" key="5">
    <source>
        <dbReference type="EMBL" id="GMA22094.1"/>
    </source>
</evidence>
<dbReference type="RefSeq" id="WP_284283347.1">
    <property type="nucleotide sequence ID" value="NZ_BSUJ01000001.1"/>
</dbReference>
<feature type="domain" description="STAS" evidence="3">
    <location>
        <begin position="3"/>
        <end position="112"/>
    </location>
</feature>